<gene>
    <name evidence="7" type="ORF">PCIT_b0035</name>
</gene>
<feature type="transmembrane region" description="Helical" evidence="2">
    <location>
        <begin position="189"/>
        <end position="212"/>
    </location>
</feature>
<keyword evidence="2" id="KW-0812">Transmembrane</keyword>
<dbReference type="Pfam" id="PF13426">
    <property type="entry name" value="PAS_9"/>
    <property type="match status" value="1"/>
</dbReference>
<comment type="cofactor">
    <cofactor evidence="1">
        <name>Mg(2+)</name>
        <dbReference type="ChEBI" id="CHEBI:18420"/>
    </cofactor>
</comment>
<keyword evidence="2" id="KW-0472">Membrane</keyword>
<feature type="domain" description="EAL" evidence="5">
    <location>
        <begin position="731"/>
        <end position="982"/>
    </location>
</feature>
<dbReference type="PROSITE" id="PS50883">
    <property type="entry name" value="EAL"/>
    <property type="match status" value="1"/>
</dbReference>
<reference evidence="7" key="1">
    <citation type="journal article" date="2012" name="J. Bacteriol.">
        <title>Genome sequences of type strains of seven species of the marine bacterium Pseudoalteromonas.</title>
        <authorList>
            <person name="Xie B.B."/>
            <person name="Shu Y.L."/>
            <person name="Qin Q.L."/>
            <person name="Rong J.C."/>
            <person name="Zhang X.Y."/>
            <person name="Chen X.L."/>
            <person name="Shi M."/>
            <person name="He H.L."/>
            <person name="Zhou B.C."/>
            <person name="Zhang Y.Z."/>
        </authorList>
    </citation>
    <scope>NUCLEOTIDE SEQUENCE</scope>
    <source>
        <strain evidence="7">DSM 8771</strain>
    </source>
</reference>
<dbReference type="InterPro" id="IPR052155">
    <property type="entry name" value="Biofilm_reg_signaling"/>
</dbReference>
<dbReference type="SUPFAM" id="SSF55073">
    <property type="entry name" value="Nucleotide cyclase"/>
    <property type="match status" value="1"/>
</dbReference>
<feature type="transmembrane region" description="Helical" evidence="2">
    <location>
        <begin position="232"/>
        <end position="258"/>
    </location>
</feature>
<dbReference type="InterPro" id="IPR001633">
    <property type="entry name" value="EAL_dom"/>
</dbReference>
<evidence type="ECO:0000313" key="8">
    <source>
        <dbReference type="Proteomes" id="UP000016487"/>
    </source>
</evidence>
<feature type="transmembrane region" description="Helical" evidence="2">
    <location>
        <begin position="265"/>
        <end position="285"/>
    </location>
</feature>
<dbReference type="Proteomes" id="UP000016487">
    <property type="component" value="Unassembled WGS sequence"/>
</dbReference>
<feature type="domain" description="GGDEF" evidence="6">
    <location>
        <begin position="589"/>
        <end position="722"/>
    </location>
</feature>
<dbReference type="GO" id="GO:0003824">
    <property type="term" value="F:catalytic activity"/>
    <property type="evidence" value="ECO:0007669"/>
    <property type="project" value="UniProtKB-ARBA"/>
</dbReference>
<dbReference type="Gene3D" id="3.20.20.450">
    <property type="entry name" value="EAL domain"/>
    <property type="match status" value="1"/>
</dbReference>
<dbReference type="CDD" id="cd00130">
    <property type="entry name" value="PAS"/>
    <property type="match status" value="2"/>
</dbReference>
<dbReference type="EMBL" id="AHBZ03000027">
    <property type="protein sequence ID" value="KAF7764124.1"/>
    <property type="molecule type" value="Genomic_DNA"/>
</dbReference>
<dbReference type="GO" id="GO:0006355">
    <property type="term" value="P:regulation of DNA-templated transcription"/>
    <property type="evidence" value="ECO:0007669"/>
    <property type="project" value="InterPro"/>
</dbReference>
<feature type="domain" description="PAC" evidence="4">
    <location>
        <begin position="505"/>
        <end position="557"/>
    </location>
</feature>
<evidence type="ECO:0000259" key="3">
    <source>
        <dbReference type="PROSITE" id="PS50112"/>
    </source>
</evidence>
<evidence type="ECO:0000259" key="4">
    <source>
        <dbReference type="PROSITE" id="PS50113"/>
    </source>
</evidence>
<dbReference type="SMART" id="SM00091">
    <property type="entry name" value="PAS"/>
    <property type="match status" value="2"/>
</dbReference>
<dbReference type="SMART" id="SM00086">
    <property type="entry name" value="PAC"/>
    <property type="match status" value="2"/>
</dbReference>
<sequence length="991" mass="110264">MNSKAVIKQWTYRFPILTSVIIYSLLGGLSLYLSTRAHGLDIWYASMVFGLLLSQQSYLHWGKQCAAILGTNLLLYLSVFPLSSHLVTSSIVNVFEAIVVAVLMKQVTSKKPSHQSVFDFTVVLFNVLLLPALLGGIAKALLDITFSTNALLEVFVGTFLSSIVGAISVFPIGYYLYISKQSDWVKHDFKMPGALVFIMITAVVNVCALIYMPYPYAYTSLALVLSTLFMPFLGVALNILLNSIISVLFVSLGIITLLPGKNSELFFLLPMLITYLTPILLAITINKYKLAHNKFTSANETIQRMYDYTPVAMLSIDNKGVINAVSEQWLSLLGYPREAVLGRRAIDFLTPASRDYATNYVLPEFFKLGKVERIRYQMHHYDGHIIDVELTSVMEPESLRGGKYFNSLAVIKDVTTEITLTKRLAQERELLETTLMSIGDGVVATDVNGLTRFVNPIAESLLGVRAGEALNKPAEHYIHLIDRHDSTRLPCPIRQVLDSREMYTFEQDAILVSKSGVQYSIQDKTTPIVTSKGELQGVVMVFQDVTELVASNDRMAYLAQHDALTGLPNRTLALDRLYQACSKHSRVPQTFAVAFVDVDNFKHINDSFGHDCGDVVLQTLGKKLNTILRSSDTAARLGGDEFLLLLHGVTDRQAVSQIYEKLNRAISEPIVVNKQSVSVSISIGVCVFPEDGLEPDTLLKRADEAMYQAKSHGRNRLSFYSQSAMQSSLSHVQLQGLINENHKRSEDMFVMTPLIRAVDHSIQGIVVDFDQGRWLPEHKGLDVFVLARQQSLFSQINDLWFLGLNHVLSEVATHGVRDIIVRINDEQILSDEFYHGLKSSIKDLNVNPSKLVLSFQESVLCHGSKTVIDAVSRLKALGLRLDVSEFGVHSISLDFLNLLPLDSVTLGEGLTSQMETEQHNETLTYSLVKLAKSLNLTCCAVTVSTSYQATLLEAMGCDHLLGNYFYKTVNIEQLNVLIDTPQDVMLVSSNQ</sequence>
<feature type="transmembrane region" description="Helical" evidence="2">
    <location>
        <begin position="116"/>
        <end position="142"/>
    </location>
</feature>
<feature type="transmembrane region" description="Helical" evidence="2">
    <location>
        <begin position="12"/>
        <end position="33"/>
    </location>
</feature>
<dbReference type="RefSeq" id="WP_010365701.1">
    <property type="nucleotide sequence ID" value="NZ_AHBZ03000027.1"/>
</dbReference>
<dbReference type="CDD" id="cd01949">
    <property type="entry name" value="GGDEF"/>
    <property type="match status" value="1"/>
</dbReference>
<dbReference type="InterPro" id="IPR001610">
    <property type="entry name" value="PAC"/>
</dbReference>
<dbReference type="PROSITE" id="PS50887">
    <property type="entry name" value="GGDEF"/>
    <property type="match status" value="1"/>
</dbReference>
<dbReference type="PANTHER" id="PTHR44757">
    <property type="entry name" value="DIGUANYLATE CYCLASE DGCP"/>
    <property type="match status" value="1"/>
</dbReference>
<dbReference type="Gene3D" id="3.30.70.270">
    <property type="match status" value="1"/>
</dbReference>
<accession>A0AAD4ADT0</accession>
<dbReference type="SUPFAM" id="SSF141868">
    <property type="entry name" value="EAL domain-like"/>
    <property type="match status" value="1"/>
</dbReference>
<protein>
    <recommendedName>
        <fullName evidence="9">Diguanylate phosphodiesterase</fullName>
    </recommendedName>
</protein>
<keyword evidence="2" id="KW-1133">Transmembrane helix</keyword>
<dbReference type="InterPro" id="IPR000160">
    <property type="entry name" value="GGDEF_dom"/>
</dbReference>
<dbReference type="NCBIfam" id="TIGR00254">
    <property type="entry name" value="GGDEF"/>
    <property type="match status" value="1"/>
</dbReference>
<dbReference type="PANTHER" id="PTHR44757:SF2">
    <property type="entry name" value="BIOFILM ARCHITECTURE MAINTENANCE PROTEIN MBAA"/>
    <property type="match status" value="1"/>
</dbReference>
<feature type="domain" description="PAS" evidence="3">
    <location>
        <begin position="298"/>
        <end position="369"/>
    </location>
</feature>
<name>A0AAD4ADT0_9GAMM</name>
<proteinExistence type="predicted"/>
<dbReference type="AlphaFoldDB" id="A0AAD4ADT0"/>
<dbReference type="PROSITE" id="PS50113">
    <property type="entry name" value="PAC"/>
    <property type="match status" value="1"/>
</dbReference>
<feature type="transmembrane region" description="Helical" evidence="2">
    <location>
        <begin position="154"/>
        <end position="177"/>
    </location>
</feature>
<feature type="domain" description="PAS" evidence="3">
    <location>
        <begin position="427"/>
        <end position="500"/>
    </location>
</feature>
<dbReference type="InterPro" id="IPR029787">
    <property type="entry name" value="Nucleotide_cyclase"/>
</dbReference>
<organism evidence="7 8">
    <name type="scientific">Pseudoalteromonas citrea</name>
    <dbReference type="NCBI Taxonomy" id="43655"/>
    <lineage>
        <taxon>Bacteria</taxon>
        <taxon>Pseudomonadati</taxon>
        <taxon>Pseudomonadota</taxon>
        <taxon>Gammaproteobacteria</taxon>
        <taxon>Alteromonadales</taxon>
        <taxon>Pseudoalteromonadaceae</taxon>
        <taxon>Pseudoalteromonas</taxon>
    </lineage>
</organism>
<dbReference type="PROSITE" id="PS50112">
    <property type="entry name" value="PAS"/>
    <property type="match status" value="2"/>
</dbReference>
<dbReference type="Gene3D" id="3.30.450.20">
    <property type="entry name" value="PAS domain"/>
    <property type="match status" value="2"/>
</dbReference>
<dbReference type="InterPro" id="IPR000014">
    <property type="entry name" value="PAS"/>
</dbReference>
<dbReference type="SUPFAM" id="SSF55785">
    <property type="entry name" value="PYP-like sensor domain (PAS domain)"/>
    <property type="match status" value="2"/>
</dbReference>
<dbReference type="FunFam" id="3.30.70.270:FF:000001">
    <property type="entry name" value="Diguanylate cyclase domain protein"/>
    <property type="match status" value="1"/>
</dbReference>
<dbReference type="InterPro" id="IPR043128">
    <property type="entry name" value="Rev_trsase/Diguanyl_cyclase"/>
</dbReference>
<feature type="transmembrane region" description="Helical" evidence="2">
    <location>
        <begin position="73"/>
        <end position="104"/>
    </location>
</feature>
<dbReference type="Pfam" id="PF00989">
    <property type="entry name" value="PAS"/>
    <property type="match status" value="1"/>
</dbReference>
<dbReference type="SMART" id="SM00052">
    <property type="entry name" value="EAL"/>
    <property type="match status" value="1"/>
</dbReference>
<dbReference type="InterPro" id="IPR035965">
    <property type="entry name" value="PAS-like_dom_sf"/>
</dbReference>
<dbReference type="NCBIfam" id="TIGR00229">
    <property type="entry name" value="sensory_box"/>
    <property type="match status" value="2"/>
</dbReference>
<reference evidence="7" key="2">
    <citation type="submission" date="2015-03" db="EMBL/GenBank/DDBJ databases">
        <title>Genome sequence of Pseudoalteromonas citrea.</title>
        <authorList>
            <person name="Xie B.-B."/>
            <person name="Rong J.-C."/>
            <person name="Qin Q.-L."/>
            <person name="Zhang Y.-Z."/>
        </authorList>
    </citation>
    <scope>NUCLEOTIDE SEQUENCE</scope>
    <source>
        <strain evidence="7">DSM 8771</strain>
    </source>
</reference>
<evidence type="ECO:0000313" key="7">
    <source>
        <dbReference type="EMBL" id="KAF7764124.1"/>
    </source>
</evidence>
<evidence type="ECO:0000256" key="2">
    <source>
        <dbReference type="SAM" id="Phobius"/>
    </source>
</evidence>
<dbReference type="InterPro" id="IPR013767">
    <property type="entry name" value="PAS_fold"/>
</dbReference>
<dbReference type="SMART" id="SM00267">
    <property type="entry name" value="GGDEF"/>
    <property type="match status" value="1"/>
</dbReference>
<evidence type="ECO:0000259" key="6">
    <source>
        <dbReference type="PROSITE" id="PS50887"/>
    </source>
</evidence>
<evidence type="ECO:0008006" key="9">
    <source>
        <dbReference type="Google" id="ProtNLM"/>
    </source>
</evidence>
<dbReference type="InterPro" id="IPR035919">
    <property type="entry name" value="EAL_sf"/>
</dbReference>
<dbReference type="Pfam" id="PF00563">
    <property type="entry name" value="EAL"/>
    <property type="match status" value="1"/>
</dbReference>
<dbReference type="InterPro" id="IPR000700">
    <property type="entry name" value="PAS-assoc_C"/>
</dbReference>
<comment type="caution">
    <text evidence="7">The sequence shown here is derived from an EMBL/GenBank/DDBJ whole genome shotgun (WGS) entry which is preliminary data.</text>
</comment>
<evidence type="ECO:0000259" key="5">
    <source>
        <dbReference type="PROSITE" id="PS50883"/>
    </source>
</evidence>
<dbReference type="Pfam" id="PF00990">
    <property type="entry name" value="GGDEF"/>
    <property type="match status" value="1"/>
</dbReference>
<evidence type="ECO:0000256" key="1">
    <source>
        <dbReference type="ARBA" id="ARBA00001946"/>
    </source>
</evidence>